<evidence type="ECO:0000313" key="2">
    <source>
        <dbReference type="Proteomes" id="UP000035514"/>
    </source>
</evidence>
<reference evidence="1 2" key="1">
    <citation type="submission" date="2014-01" db="EMBL/GenBank/DDBJ databases">
        <title>Development of a Comparative Genomic Fingerprinting Assay for High Resolution Genotyping of Arcobacter butzleri.</title>
        <authorList>
            <person name="Webb A.L."/>
            <person name="Inglis G.D."/>
            <person name="Kruczkiewicz P."/>
            <person name="Selinger L.B."/>
            <person name="Taboada E.N."/>
        </authorList>
    </citation>
    <scope>NUCLEOTIDE SEQUENCE [LARGE SCALE GENOMIC DNA]</scope>
    <source>
        <strain evidence="1 2">L348</strain>
    </source>
</reference>
<gene>
    <name evidence="1" type="ORF">AA20_01405</name>
</gene>
<sequence length="248" mass="29273">MQYFGEIQTKYEEIFLTQSYMYFNEEGEEISVKEFKNLIKTTKDRKQNIIGTVFLYNPVVTPMGFDSNKYLLEQDFEDFDKLIELKAENYITVFKQAMRESCKGKIVEIKNLFNLIERNIDASTLLIKFNEDLERYNSAQNTEFDRDIMYLDAANFIPAGKFVFFCWGDKIKEKEFPYINEYAKTLYENAIKLGKKVAYVYKKEKTEQGSIEFLQFSNPSQNQKYKASISSAIKKSFEQFPPIPTPYE</sequence>
<dbReference type="AlphaFoldDB" id="A0A0G9K6D3"/>
<accession>A0A0G9K6D3</accession>
<proteinExistence type="predicted"/>
<dbReference type="PATRIC" id="fig|1447256.3.peg.271"/>
<name>A0A0G9K6D3_9BACT</name>
<dbReference type="RefSeq" id="WP_004509754.1">
    <property type="nucleotide sequence ID" value="NZ_JAIQ01000037.1"/>
</dbReference>
<evidence type="ECO:0000313" key="1">
    <source>
        <dbReference type="EMBL" id="KLE02107.1"/>
    </source>
</evidence>
<organism evidence="1 2">
    <name type="scientific">Aliarcobacter butzleri L348</name>
    <dbReference type="NCBI Taxonomy" id="1447256"/>
    <lineage>
        <taxon>Bacteria</taxon>
        <taxon>Pseudomonadati</taxon>
        <taxon>Campylobacterota</taxon>
        <taxon>Epsilonproteobacteria</taxon>
        <taxon>Campylobacterales</taxon>
        <taxon>Arcobacteraceae</taxon>
        <taxon>Aliarcobacter</taxon>
    </lineage>
</organism>
<dbReference type="GeneID" id="24303583"/>
<comment type="caution">
    <text evidence="1">The sequence shown here is derived from an EMBL/GenBank/DDBJ whole genome shotgun (WGS) entry which is preliminary data.</text>
</comment>
<dbReference type="EMBL" id="JAIQ01000037">
    <property type="protein sequence ID" value="KLE02107.1"/>
    <property type="molecule type" value="Genomic_DNA"/>
</dbReference>
<dbReference type="Proteomes" id="UP000035514">
    <property type="component" value="Unassembled WGS sequence"/>
</dbReference>
<protein>
    <submittedName>
        <fullName evidence="1">Uncharacterized protein</fullName>
    </submittedName>
</protein>